<accession>A0ABV5UP37</accession>
<feature type="transmembrane region" description="Helical" evidence="1">
    <location>
        <begin position="201"/>
        <end position="222"/>
    </location>
</feature>
<organism evidence="2 3">
    <name type="scientific">Arthrobacter methylotrophus</name>
    <dbReference type="NCBI Taxonomy" id="121291"/>
    <lineage>
        <taxon>Bacteria</taxon>
        <taxon>Bacillati</taxon>
        <taxon>Actinomycetota</taxon>
        <taxon>Actinomycetes</taxon>
        <taxon>Micrococcales</taxon>
        <taxon>Micrococcaceae</taxon>
        <taxon>Arthrobacter</taxon>
    </lineage>
</organism>
<evidence type="ECO:0000256" key="1">
    <source>
        <dbReference type="SAM" id="Phobius"/>
    </source>
</evidence>
<dbReference type="EMBL" id="JBHMBH010000012">
    <property type="protein sequence ID" value="MFB9713634.1"/>
    <property type="molecule type" value="Genomic_DNA"/>
</dbReference>
<keyword evidence="1" id="KW-0472">Membrane</keyword>
<sequence length="223" mass="24060">MNAAVKNHGPNSTRAKRSRLRFLLMVVTGIAAAVATGIWGQWIYAPAAGWAVAAVVYNVFVWTVITPMKAAQTASHATEEDPRRSTADLLILCAAVGSLAAFVLVMLGAKDAHGLDKFMLALLALVGAVSSWLLVHTLFTLRYAEVYYTSDPPRGIEFNQKEPPQYTDFAYMAFSLGMTYQVSDTAITTRAMRSAALRHSLLAYVFGVGILATTINLVVSLAS</sequence>
<protein>
    <submittedName>
        <fullName evidence="2">DUF1345 domain-containing protein</fullName>
    </submittedName>
</protein>
<feature type="transmembrane region" description="Helical" evidence="1">
    <location>
        <begin position="89"/>
        <end position="107"/>
    </location>
</feature>
<dbReference type="InterPro" id="IPR009781">
    <property type="entry name" value="DUF1345"/>
</dbReference>
<comment type="caution">
    <text evidence="2">The sequence shown here is derived from an EMBL/GenBank/DDBJ whole genome shotgun (WGS) entry which is preliminary data.</text>
</comment>
<name>A0ABV5UP37_9MICC</name>
<gene>
    <name evidence="2" type="ORF">ACFFPI_05635</name>
</gene>
<keyword evidence="1" id="KW-0812">Transmembrane</keyword>
<reference evidence="2 3" key="1">
    <citation type="submission" date="2024-09" db="EMBL/GenBank/DDBJ databases">
        <authorList>
            <person name="Sun Q."/>
            <person name="Mori K."/>
        </authorList>
    </citation>
    <scope>NUCLEOTIDE SEQUENCE [LARGE SCALE GENOMIC DNA]</scope>
    <source>
        <strain evidence="2 3">JCM 13519</strain>
    </source>
</reference>
<keyword evidence="3" id="KW-1185">Reference proteome</keyword>
<dbReference type="Pfam" id="PF07077">
    <property type="entry name" value="DUF1345"/>
    <property type="match status" value="1"/>
</dbReference>
<dbReference type="RefSeq" id="WP_345052866.1">
    <property type="nucleotide sequence ID" value="NZ_BAABED010000001.1"/>
</dbReference>
<evidence type="ECO:0000313" key="2">
    <source>
        <dbReference type="EMBL" id="MFB9713634.1"/>
    </source>
</evidence>
<proteinExistence type="predicted"/>
<evidence type="ECO:0000313" key="3">
    <source>
        <dbReference type="Proteomes" id="UP001589536"/>
    </source>
</evidence>
<keyword evidence="1" id="KW-1133">Transmembrane helix</keyword>
<feature type="transmembrane region" description="Helical" evidence="1">
    <location>
        <begin position="119"/>
        <end position="141"/>
    </location>
</feature>
<feature type="transmembrane region" description="Helical" evidence="1">
    <location>
        <begin position="48"/>
        <end position="68"/>
    </location>
</feature>
<feature type="transmembrane region" description="Helical" evidence="1">
    <location>
        <begin position="20"/>
        <end position="42"/>
    </location>
</feature>
<dbReference type="Proteomes" id="UP001589536">
    <property type="component" value="Unassembled WGS sequence"/>
</dbReference>